<dbReference type="InterPro" id="IPR018376">
    <property type="entry name" value="Enoyl-CoA_hyd/isom_CS"/>
</dbReference>
<keyword evidence="5" id="KW-0413">Isomerase</keyword>
<dbReference type="FunFam" id="3.90.226.10:FF:000009">
    <property type="entry name" value="Carnitinyl-CoA dehydratase"/>
    <property type="match status" value="1"/>
</dbReference>
<dbReference type="Gene3D" id="1.10.12.10">
    <property type="entry name" value="Lyase 2-enoyl-coa Hydratase, Chain A, domain 2"/>
    <property type="match status" value="1"/>
</dbReference>
<dbReference type="InterPro" id="IPR014748">
    <property type="entry name" value="Enoyl-CoA_hydra_C"/>
</dbReference>
<dbReference type="EMBL" id="JABWMJ010000007">
    <property type="protein sequence ID" value="NUZ07300.1"/>
    <property type="molecule type" value="Genomic_DNA"/>
</dbReference>
<evidence type="ECO:0000256" key="2">
    <source>
        <dbReference type="ARBA" id="ARBA00023239"/>
    </source>
</evidence>
<sequence length="423" mass="46255">MPSSSGCCARVTTPSARWPSGRARPAGPRTRCRCSDRAEAAAAAGVARCGRGPHSSPSRAAAPRLGTVRDASHTLVARRRSVRAPAPRTPPRHRRCTAKVHRCRVAAPIRRREPVSCCATKAHSTWNALIARPCECHQNGLHIRNRLRCCAGRPLHHARNAVQDIVVERQPHWLEITINRPDKLNAIREQTAVEILEQIQEAEADRGCRAILIRGLEKAFCTGVDTSEQKLEPDELFELWRRRKRNRKVNQMFRALPEATKPVIAVVEGFALGGGFELALLCDFIVAAEGAQFGLPEAKLGLMPGGAGTQTLPRLIGKPLAKELMWTGRRLSAQEALGLRIVNHVAEKGQAIGKARELAASIAAQAPLSVMFSKQAIERGFDTTLAEGMNIEADAFFALAFSSDKEEGLAAFKERRPANFTGR</sequence>
<feature type="region of interest" description="Disordered" evidence="4">
    <location>
        <begin position="1"/>
        <end position="30"/>
    </location>
</feature>
<name>A0A7Y6NQ50_9BURK</name>
<evidence type="ECO:0000256" key="4">
    <source>
        <dbReference type="SAM" id="MobiDB-lite"/>
    </source>
</evidence>
<dbReference type="InterPro" id="IPR001753">
    <property type="entry name" value="Enoyl-CoA_hydra/iso"/>
</dbReference>
<comment type="similarity">
    <text evidence="1 3">Belongs to the enoyl-CoA hydratase/isomerase family.</text>
</comment>
<dbReference type="GO" id="GO:0016853">
    <property type="term" value="F:isomerase activity"/>
    <property type="evidence" value="ECO:0007669"/>
    <property type="project" value="UniProtKB-KW"/>
</dbReference>
<dbReference type="Gene3D" id="3.90.226.10">
    <property type="entry name" value="2-enoyl-CoA Hydratase, Chain A, domain 1"/>
    <property type="match status" value="1"/>
</dbReference>
<dbReference type="PANTHER" id="PTHR11941">
    <property type="entry name" value="ENOYL-COA HYDRATASE-RELATED"/>
    <property type="match status" value="1"/>
</dbReference>
<dbReference type="PANTHER" id="PTHR11941:SF54">
    <property type="entry name" value="ENOYL-COA HYDRATASE, MITOCHONDRIAL"/>
    <property type="match status" value="1"/>
</dbReference>
<organism evidence="5 6">
    <name type="scientific">Piscinibacter koreensis</name>
    <dbReference type="NCBI Taxonomy" id="2742824"/>
    <lineage>
        <taxon>Bacteria</taxon>
        <taxon>Pseudomonadati</taxon>
        <taxon>Pseudomonadota</taxon>
        <taxon>Betaproteobacteria</taxon>
        <taxon>Burkholderiales</taxon>
        <taxon>Sphaerotilaceae</taxon>
        <taxon>Piscinibacter</taxon>
    </lineage>
</organism>
<accession>A0A7Y6NQ50</accession>
<dbReference type="GO" id="GO:0006635">
    <property type="term" value="P:fatty acid beta-oxidation"/>
    <property type="evidence" value="ECO:0007669"/>
    <property type="project" value="TreeGrafter"/>
</dbReference>
<keyword evidence="2" id="KW-0456">Lyase</keyword>
<evidence type="ECO:0000313" key="6">
    <source>
        <dbReference type="Proteomes" id="UP000529637"/>
    </source>
</evidence>
<dbReference type="GO" id="GO:0016836">
    <property type="term" value="F:hydro-lyase activity"/>
    <property type="evidence" value="ECO:0007669"/>
    <property type="project" value="UniProtKB-ARBA"/>
</dbReference>
<evidence type="ECO:0000313" key="5">
    <source>
        <dbReference type="EMBL" id="NUZ07300.1"/>
    </source>
</evidence>
<comment type="caution">
    <text evidence="5">The sequence shown here is derived from an EMBL/GenBank/DDBJ whole genome shotgun (WGS) entry which is preliminary data.</text>
</comment>
<dbReference type="InterPro" id="IPR029045">
    <property type="entry name" value="ClpP/crotonase-like_dom_sf"/>
</dbReference>
<keyword evidence="6" id="KW-1185">Reference proteome</keyword>
<dbReference type="FunFam" id="1.10.12.10:FF:000001">
    <property type="entry name" value="Probable enoyl-CoA hydratase, mitochondrial"/>
    <property type="match status" value="1"/>
</dbReference>
<dbReference type="PROSITE" id="PS00166">
    <property type="entry name" value="ENOYL_COA_HYDRATASE"/>
    <property type="match status" value="1"/>
</dbReference>
<dbReference type="SUPFAM" id="SSF52096">
    <property type="entry name" value="ClpP/crotonase"/>
    <property type="match status" value="1"/>
</dbReference>
<gene>
    <name evidence="5" type="ORF">HQN59_16175</name>
</gene>
<dbReference type="CDD" id="cd06558">
    <property type="entry name" value="crotonase-like"/>
    <property type="match status" value="1"/>
</dbReference>
<protein>
    <submittedName>
        <fullName evidence="5">Enoyl-CoA hydratase/isomerase family protein</fullName>
    </submittedName>
</protein>
<dbReference type="Proteomes" id="UP000529637">
    <property type="component" value="Unassembled WGS sequence"/>
</dbReference>
<evidence type="ECO:0000256" key="1">
    <source>
        <dbReference type="ARBA" id="ARBA00005254"/>
    </source>
</evidence>
<reference evidence="5 6" key="1">
    <citation type="submission" date="2020-06" db="EMBL/GenBank/DDBJ databases">
        <title>Schlegella sp. ID0723 isolated from air conditioner.</title>
        <authorList>
            <person name="Kim D.Y."/>
            <person name="Kim D.-U."/>
        </authorList>
    </citation>
    <scope>NUCLEOTIDE SEQUENCE [LARGE SCALE GENOMIC DNA]</scope>
    <source>
        <strain evidence="5 6">ID0723</strain>
    </source>
</reference>
<proteinExistence type="inferred from homology"/>
<dbReference type="Pfam" id="PF00378">
    <property type="entry name" value="ECH_1"/>
    <property type="match status" value="1"/>
</dbReference>
<dbReference type="AlphaFoldDB" id="A0A7Y6NQ50"/>
<evidence type="ECO:0000256" key="3">
    <source>
        <dbReference type="RuleBase" id="RU003707"/>
    </source>
</evidence>